<evidence type="ECO:0000313" key="2">
    <source>
        <dbReference type="Proteomes" id="UP000748531"/>
    </source>
</evidence>
<organism evidence="1 2">
    <name type="scientific">Paragonimus heterotremus</name>
    <dbReference type="NCBI Taxonomy" id="100268"/>
    <lineage>
        <taxon>Eukaryota</taxon>
        <taxon>Metazoa</taxon>
        <taxon>Spiralia</taxon>
        <taxon>Lophotrochozoa</taxon>
        <taxon>Platyhelminthes</taxon>
        <taxon>Trematoda</taxon>
        <taxon>Digenea</taxon>
        <taxon>Plagiorchiida</taxon>
        <taxon>Troglotremata</taxon>
        <taxon>Troglotrematidae</taxon>
        <taxon>Paragonimus</taxon>
    </lineage>
</organism>
<dbReference type="AlphaFoldDB" id="A0A8J4WC96"/>
<sequence length="88" mass="10218">MQSRGETYEDRGGSHELGGARFVGSLNKLAVVRVLYYHFVHSYDNSVVDPQSKLPDALRCMHTALRHTGQKKTDKAISRQFWWLQQRR</sequence>
<reference evidence="1" key="1">
    <citation type="submission" date="2019-05" db="EMBL/GenBank/DDBJ databases">
        <title>Annotation for the trematode Paragonimus heterotremus.</title>
        <authorList>
            <person name="Choi Y.-J."/>
        </authorList>
    </citation>
    <scope>NUCLEOTIDE SEQUENCE</scope>
    <source>
        <strain evidence="1">LC</strain>
    </source>
</reference>
<comment type="caution">
    <text evidence="1">The sequence shown here is derived from an EMBL/GenBank/DDBJ whole genome shotgun (WGS) entry which is preliminary data.</text>
</comment>
<name>A0A8J4WC96_9TREM</name>
<proteinExistence type="predicted"/>
<dbReference type="Proteomes" id="UP000748531">
    <property type="component" value="Unassembled WGS sequence"/>
</dbReference>
<dbReference type="EMBL" id="LUCH01021121">
    <property type="protein sequence ID" value="KAF5394104.1"/>
    <property type="molecule type" value="Genomic_DNA"/>
</dbReference>
<protein>
    <submittedName>
        <fullName evidence="1">Uncharacterized protein</fullName>
    </submittedName>
</protein>
<gene>
    <name evidence="1" type="ORF">PHET_12229</name>
</gene>
<keyword evidence="2" id="KW-1185">Reference proteome</keyword>
<evidence type="ECO:0000313" key="1">
    <source>
        <dbReference type="EMBL" id="KAF5394104.1"/>
    </source>
</evidence>
<accession>A0A8J4WC96</accession>